<gene>
    <name evidence="1" type="ORF">A33Q_0351</name>
</gene>
<dbReference type="STRING" id="1189612.A33Q_0351"/>
<dbReference type="Proteomes" id="UP000006073">
    <property type="component" value="Unassembled WGS sequence"/>
</dbReference>
<evidence type="ECO:0000313" key="2">
    <source>
        <dbReference type="Proteomes" id="UP000006073"/>
    </source>
</evidence>
<dbReference type="EMBL" id="ALWO02000011">
    <property type="protein sequence ID" value="EOZ99670.1"/>
    <property type="molecule type" value="Genomic_DNA"/>
</dbReference>
<reference evidence="1 2" key="1">
    <citation type="journal article" date="2013" name="Genome Announc.">
        <title>Draft Genome Sequence of Indibacter alkaliphilus Strain LW1T, Isolated from Lonar Lake, a Haloalkaline Lake in the Buldana District of Maharashtra, India.</title>
        <authorList>
            <person name="Singh A."/>
            <person name="Kumar Jangir P."/>
            <person name="Sharma R."/>
            <person name="Singh A."/>
            <person name="Kumar Pinnaka A."/>
            <person name="Shivaji S."/>
        </authorList>
    </citation>
    <scope>NUCLEOTIDE SEQUENCE [LARGE SCALE GENOMIC DNA]</scope>
    <source>
        <strain evidence="2">CCUG 57479 / KCTC 22604 / LW1</strain>
    </source>
</reference>
<protein>
    <submittedName>
        <fullName evidence="1">Lipoprotein</fullName>
    </submittedName>
</protein>
<evidence type="ECO:0000313" key="1">
    <source>
        <dbReference type="EMBL" id="EOZ99670.1"/>
    </source>
</evidence>
<keyword evidence="2" id="KW-1185">Reference proteome</keyword>
<keyword evidence="1" id="KW-0449">Lipoprotein</keyword>
<dbReference type="Pfam" id="PF15869">
    <property type="entry name" value="TolB_like"/>
    <property type="match status" value="1"/>
</dbReference>
<dbReference type="AlphaFoldDB" id="S2DQY5"/>
<name>S2DQY5_INDAL</name>
<organism evidence="1 2">
    <name type="scientific">Indibacter alkaliphilus (strain CCUG 57479 / KCTC 22604 / LW1)</name>
    <dbReference type="NCBI Taxonomy" id="1189612"/>
    <lineage>
        <taxon>Bacteria</taxon>
        <taxon>Pseudomonadati</taxon>
        <taxon>Bacteroidota</taxon>
        <taxon>Cytophagia</taxon>
        <taxon>Cytophagales</taxon>
        <taxon>Cyclobacteriaceae</taxon>
    </lineage>
</organism>
<accession>S2DQY5</accession>
<sequence>MLFIGALTHNSKFDVKVKNFVKIFAINLILLGCTEKNGNPNEKSFTLDSFPVQKNLESKKYNFEEILTATLIAIKNDKLIISENYRGGSGPDRKLIHIIQKDSMRYLYPKGKQGYGPGEIISIRSFDQGWNDSTFWAYDLNEKNFHEYSLEDTLTTSIQTFKQSEQSFFAISWSWLTPDTFVGRMMNDSHAFAIYDTANVLQRKLDPWFEDKEVDEYQGYILGDIKQGQTAYNKDRKLLVHAQINSDIVEIIPVDSPSEKITISGPISEPLKYEIKGSGRNIGADIFMENTLAYNNVFLGKESIFLVYLGYTRAESINRESKLSNEIFELDYQGNPIAYYQLDRQIYSIAVDEEERKIYAVTYDEDPGVAVFEY</sequence>
<proteinExistence type="predicted"/>
<comment type="caution">
    <text evidence="1">The sequence shown here is derived from an EMBL/GenBank/DDBJ whole genome shotgun (WGS) entry which is preliminary data.</text>
</comment>